<dbReference type="SUPFAM" id="SSF57756">
    <property type="entry name" value="Retrovirus zinc finger-like domains"/>
    <property type="match status" value="1"/>
</dbReference>
<dbReference type="InterPro" id="IPR001878">
    <property type="entry name" value="Znf_CCHC"/>
</dbReference>
<proteinExistence type="predicted"/>
<evidence type="ECO:0000256" key="1">
    <source>
        <dbReference type="PROSITE-ProRule" id="PRU00047"/>
    </source>
</evidence>
<sequence length="148" mass="15699">MILRAEEFKFRFIATSSALKCFNCNEEGHLSRACPSRVVPDAPRGPFRRRGVGGSAEGGPAVPDGVVTELEERRGECVSDTEVSGGSESVEMVVEMNGEAGGKVDLTGVVCDLSGGMSDAVCDSNEQGKNGEVMGKKSNWVRQERLGT</sequence>
<protein>
    <recommendedName>
        <fullName evidence="3">CCHC-type domain-containing protein</fullName>
    </recommendedName>
</protein>
<evidence type="ECO:0000256" key="2">
    <source>
        <dbReference type="SAM" id="MobiDB-lite"/>
    </source>
</evidence>
<dbReference type="EMBL" id="RHFK02000006">
    <property type="protein sequence ID" value="TWW74486.1"/>
    <property type="molecule type" value="Genomic_DNA"/>
</dbReference>
<dbReference type="PROSITE" id="PS50158">
    <property type="entry name" value="ZF_CCHC"/>
    <property type="match status" value="1"/>
</dbReference>
<keyword evidence="5" id="KW-1185">Reference proteome</keyword>
<keyword evidence="1" id="KW-0862">Zinc</keyword>
<dbReference type="Pfam" id="PF00098">
    <property type="entry name" value="zf-CCHC"/>
    <property type="match status" value="1"/>
</dbReference>
<dbReference type="SMART" id="SM00343">
    <property type="entry name" value="ZnF_C2HC"/>
    <property type="match status" value="1"/>
</dbReference>
<evidence type="ECO:0000259" key="3">
    <source>
        <dbReference type="PROSITE" id="PS50158"/>
    </source>
</evidence>
<dbReference type="AlphaFoldDB" id="A0A5C6P5U0"/>
<dbReference type="InterPro" id="IPR036875">
    <property type="entry name" value="Znf_CCHC_sf"/>
</dbReference>
<evidence type="ECO:0000313" key="4">
    <source>
        <dbReference type="EMBL" id="TWW74486.1"/>
    </source>
</evidence>
<organism evidence="4 5">
    <name type="scientific">Takifugu flavidus</name>
    <name type="common">sansaifugu</name>
    <dbReference type="NCBI Taxonomy" id="433684"/>
    <lineage>
        <taxon>Eukaryota</taxon>
        <taxon>Metazoa</taxon>
        <taxon>Chordata</taxon>
        <taxon>Craniata</taxon>
        <taxon>Vertebrata</taxon>
        <taxon>Euteleostomi</taxon>
        <taxon>Actinopterygii</taxon>
        <taxon>Neopterygii</taxon>
        <taxon>Teleostei</taxon>
        <taxon>Neoteleostei</taxon>
        <taxon>Acanthomorphata</taxon>
        <taxon>Eupercaria</taxon>
        <taxon>Tetraodontiformes</taxon>
        <taxon>Tetradontoidea</taxon>
        <taxon>Tetraodontidae</taxon>
        <taxon>Takifugu</taxon>
    </lineage>
</organism>
<name>A0A5C6P5U0_9TELE</name>
<dbReference type="Gene3D" id="4.10.60.10">
    <property type="entry name" value="Zinc finger, CCHC-type"/>
    <property type="match status" value="1"/>
</dbReference>
<gene>
    <name evidence="4" type="ORF">D4764_14G0004890</name>
</gene>
<evidence type="ECO:0000313" key="5">
    <source>
        <dbReference type="Proteomes" id="UP000324091"/>
    </source>
</evidence>
<comment type="caution">
    <text evidence="4">The sequence shown here is derived from an EMBL/GenBank/DDBJ whole genome shotgun (WGS) entry which is preliminary data.</text>
</comment>
<dbReference type="GO" id="GO:0008270">
    <property type="term" value="F:zinc ion binding"/>
    <property type="evidence" value="ECO:0007669"/>
    <property type="project" value="UniProtKB-KW"/>
</dbReference>
<keyword evidence="1" id="KW-0479">Metal-binding</keyword>
<dbReference type="Proteomes" id="UP000324091">
    <property type="component" value="Chromosome 14"/>
</dbReference>
<feature type="region of interest" description="Disordered" evidence="2">
    <location>
        <begin position="124"/>
        <end position="148"/>
    </location>
</feature>
<accession>A0A5C6P5U0</accession>
<reference evidence="4 5" key="1">
    <citation type="submission" date="2019-04" db="EMBL/GenBank/DDBJ databases">
        <title>Chromosome genome assembly for Takifugu flavidus.</title>
        <authorList>
            <person name="Xiao S."/>
        </authorList>
    </citation>
    <scope>NUCLEOTIDE SEQUENCE [LARGE SCALE GENOMIC DNA]</scope>
    <source>
        <strain evidence="4">HTHZ2018</strain>
        <tissue evidence="4">Muscle</tissue>
    </source>
</reference>
<keyword evidence="1" id="KW-0863">Zinc-finger</keyword>
<dbReference type="GO" id="GO:0003676">
    <property type="term" value="F:nucleic acid binding"/>
    <property type="evidence" value="ECO:0007669"/>
    <property type="project" value="InterPro"/>
</dbReference>
<feature type="domain" description="CCHC-type" evidence="3">
    <location>
        <begin position="20"/>
        <end position="36"/>
    </location>
</feature>